<proteinExistence type="predicted"/>
<dbReference type="Proteomes" id="UP000219338">
    <property type="component" value="Unassembled WGS sequence"/>
</dbReference>
<organism evidence="2 3">
    <name type="scientific">Armillaria ostoyae</name>
    <name type="common">Armillaria root rot fungus</name>
    <dbReference type="NCBI Taxonomy" id="47428"/>
    <lineage>
        <taxon>Eukaryota</taxon>
        <taxon>Fungi</taxon>
        <taxon>Dikarya</taxon>
        <taxon>Basidiomycota</taxon>
        <taxon>Agaricomycotina</taxon>
        <taxon>Agaricomycetes</taxon>
        <taxon>Agaricomycetidae</taxon>
        <taxon>Agaricales</taxon>
        <taxon>Marasmiineae</taxon>
        <taxon>Physalacriaceae</taxon>
        <taxon>Armillaria</taxon>
    </lineage>
</organism>
<dbReference type="PANTHER" id="PTHR11439:SF483">
    <property type="entry name" value="PEPTIDE SYNTHASE GLIP-LIKE, PUTATIVE (AFU_ORTHOLOGUE AFUA_3G12920)-RELATED"/>
    <property type="match status" value="1"/>
</dbReference>
<dbReference type="OrthoDB" id="3344688at2759"/>
<gene>
    <name evidence="2" type="ORF">ARMOST_21625</name>
</gene>
<feature type="chain" id="PRO_5012493032" description="Reverse transcriptase Ty1/copia-type domain-containing protein" evidence="1">
    <location>
        <begin position="20"/>
        <end position="192"/>
    </location>
</feature>
<dbReference type="AlphaFoldDB" id="A0A284SAL0"/>
<protein>
    <recommendedName>
        <fullName evidence="4">Reverse transcriptase Ty1/copia-type domain-containing protein</fullName>
    </recommendedName>
</protein>
<keyword evidence="3" id="KW-1185">Reference proteome</keyword>
<evidence type="ECO:0000256" key="1">
    <source>
        <dbReference type="SAM" id="SignalP"/>
    </source>
</evidence>
<dbReference type="PANTHER" id="PTHR11439">
    <property type="entry name" value="GAG-POL-RELATED RETROTRANSPOSON"/>
    <property type="match status" value="1"/>
</dbReference>
<dbReference type="OMA" id="TISWECE"/>
<reference evidence="3" key="1">
    <citation type="journal article" date="2017" name="Nat. Ecol. Evol.">
        <title>Genome expansion and lineage-specific genetic innovations in the forest pathogenic fungi Armillaria.</title>
        <authorList>
            <person name="Sipos G."/>
            <person name="Prasanna A.N."/>
            <person name="Walter M.C."/>
            <person name="O'Connor E."/>
            <person name="Balint B."/>
            <person name="Krizsan K."/>
            <person name="Kiss B."/>
            <person name="Hess J."/>
            <person name="Varga T."/>
            <person name="Slot J."/>
            <person name="Riley R."/>
            <person name="Boka B."/>
            <person name="Rigling D."/>
            <person name="Barry K."/>
            <person name="Lee J."/>
            <person name="Mihaltcheva S."/>
            <person name="LaButti K."/>
            <person name="Lipzen A."/>
            <person name="Waldron R."/>
            <person name="Moloney N.M."/>
            <person name="Sperisen C."/>
            <person name="Kredics L."/>
            <person name="Vagvoelgyi C."/>
            <person name="Patrignani A."/>
            <person name="Fitzpatrick D."/>
            <person name="Nagy I."/>
            <person name="Doyle S."/>
            <person name="Anderson J.B."/>
            <person name="Grigoriev I.V."/>
            <person name="Gueldener U."/>
            <person name="Muensterkoetter M."/>
            <person name="Nagy L.G."/>
        </authorList>
    </citation>
    <scope>NUCLEOTIDE SEQUENCE [LARGE SCALE GENOMIC DNA]</scope>
    <source>
        <strain evidence="3">C18/9</strain>
    </source>
</reference>
<evidence type="ECO:0000313" key="2">
    <source>
        <dbReference type="EMBL" id="SJL18053.1"/>
    </source>
</evidence>
<evidence type="ECO:0008006" key="4">
    <source>
        <dbReference type="Google" id="ProtNLM"/>
    </source>
</evidence>
<dbReference type="STRING" id="47428.A0A284SAL0"/>
<sequence>MIGSLLYLALGTRLDIACAVQTVSRFASNPGLEHWTALKRIFKYIAGTQDYELVYHAEGDKVFSHGYTDDRKLISGYAYFVADAAFAWSSKKQSTVALSSTEAEYKALAHATRQAIWNRNLLAELGYNQDEATVLYEDNQSAIAIACDLAYHARSKHFDVQNHFVWEKIENDIIELEHCSTKDMIANIFTKA</sequence>
<keyword evidence="1" id="KW-0732">Signal</keyword>
<name>A0A284SAL0_ARMOS</name>
<dbReference type="CDD" id="cd09272">
    <property type="entry name" value="RNase_HI_RT_Ty1"/>
    <property type="match status" value="1"/>
</dbReference>
<feature type="signal peptide" evidence="1">
    <location>
        <begin position="1"/>
        <end position="19"/>
    </location>
</feature>
<evidence type="ECO:0000313" key="3">
    <source>
        <dbReference type="Proteomes" id="UP000219338"/>
    </source>
</evidence>
<dbReference type="EMBL" id="FUEG01000052">
    <property type="protein sequence ID" value="SJL18053.1"/>
    <property type="molecule type" value="Genomic_DNA"/>
</dbReference>
<accession>A0A284SAL0</accession>